<keyword evidence="3" id="KW-1185">Reference proteome</keyword>
<protein>
    <submittedName>
        <fullName evidence="2">BQ5605_C009g05470 protein</fullName>
    </submittedName>
</protein>
<name>A0A2X0PEQ5_9BASI</name>
<evidence type="ECO:0000313" key="3">
    <source>
        <dbReference type="Proteomes" id="UP000249464"/>
    </source>
</evidence>
<sequence length="658" mass="72240">MEALESFFNRVNTHFDSTGNRRVSPTTTAMTTAAAMTRAAALTNASGTLRVKSEHDDDDDAALDLRPTKKRRRSGKVLDVWRAQTAAALSAASSASDSSTTSSPTCGVVVVQQNRLGPLNLRPSSPMARIGQKEMNASLYWHLISLSAQASKFVTIGARTVEDVLSTITRRTSADAETRYENVVLASLAAIGARRSFHSSITGIMAPSLLSSPDELTTLALGERRDAACSSLIARAVETAERSGLFDDLEGTSMEVMNILRIATSAGASSASSSVTNKRPFTTNIVQNSHRLRLIDNMRKKGVGALVIAKHGDPTTRLAGRTLEGDTLLVFDAYDAVVMGKELVVQDEMLDIYGLEQAQMDYASPITKIEERTITSDACNKDAPAEWDDVQLDNIRQLRWLAKLRLQDPDLSSNVLQVFQHLFATVDERLRDLHDVRKMVRKTPHFFAVPLLTLVALVTEAERRASKDPTSIEGQRIVEGAQLRFLKWLRLFVQMIGLIGDSYADNHTRAIYVIKLVRTPQPLPLLNPNNPPPPQSQDFLPTWIPLAILGAQHHALQTGPLKEAEFDFDSLRILHRALKLATTVYKSASPMEVKLSRALAEVGELHPPSTTTRPHEEGTDFSPSTQVRTASFASSVEVEPTFSAAEMVQRALRDLEGW</sequence>
<dbReference type="AlphaFoldDB" id="A0A2X0PEQ5"/>
<dbReference type="EMBL" id="FQNC01000049">
    <property type="protein sequence ID" value="SGY81144.1"/>
    <property type="molecule type" value="Genomic_DNA"/>
</dbReference>
<reference evidence="2 3" key="1">
    <citation type="submission" date="2016-11" db="EMBL/GenBank/DDBJ databases">
        <authorList>
            <person name="Jaros S."/>
            <person name="Januszkiewicz K."/>
            <person name="Wedrychowicz H."/>
        </authorList>
    </citation>
    <scope>NUCLEOTIDE SEQUENCE [LARGE SCALE GENOMIC DNA]</scope>
</reference>
<dbReference type="Proteomes" id="UP000249464">
    <property type="component" value="Unassembled WGS sequence"/>
</dbReference>
<feature type="region of interest" description="Disordered" evidence="1">
    <location>
        <begin position="605"/>
        <end position="624"/>
    </location>
</feature>
<organism evidence="2 3">
    <name type="scientific">Microbotryum silenes-dioicae</name>
    <dbReference type="NCBI Taxonomy" id="796604"/>
    <lineage>
        <taxon>Eukaryota</taxon>
        <taxon>Fungi</taxon>
        <taxon>Dikarya</taxon>
        <taxon>Basidiomycota</taxon>
        <taxon>Pucciniomycotina</taxon>
        <taxon>Microbotryomycetes</taxon>
        <taxon>Microbotryales</taxon>
        <taxon>Microbotryaceae</taxon>
        <taxon>Microbotryum</taxon>
    </lineage>
</organism>
<evidence type="ECO:0000256" key="1">
    <source>
        <dbReference type="SAM" id="MobiDB-lite"/>
    </source>
</evidence>
<evidence type="ECO:0000313" key="2">
    <source>
        <dbReference type="EMBL" id="SGY81144.1"/>
    </source>
</evidence>
<accession>A0A2X0PEQ5</accession>
<proteinExistence type="predicted"/>
<gene>
    <name evidence="2" type="primary">BQ5605_C009g05470</name>
    <name evidence="2" type="ORF">BQ5605_C009G05470</name>
</gene>
<feature type="region of interest" description="Disordered" evidence="1">
    <location>
        <begin position="47"/>
        <end position="68"/>
    </location>
</feature>